<dbReference type="GO" id="GO:0008033">
    <property type="term" value="P:tRNA processing"/>
    <property type="evidence" value="ECO:0007669"/>
    <property type="project" value="UniProtKB-KW"/>
</dbReference>
<dbReference type="EC" id="2.5.1.25" evidence="1"/>
<feature type="domain" description="DTW" evidence="6">
    <location>
        <begin position="9"/>
        <end position="207"/>
    </location>
</feature>
<accession>A0A2U8DZH3</accession>
<dbReference type="InterPro" id="IPR005636">
    <property type="entry name" value="DTW"/>
</dbReference>
<gene>
    <name evidence="7" type="ORF">CKA38_00890</name>
</gene>
<evidence type="ECO:0000313" key="7">
    <source>
        <dbReference type="EMBL" id="AWI08009.1"/>
    </source>
</evidence>
<dbReference type="InterPro" id="IPR039262">
    <property type="entry name" value="DTWD2/TAPT"/>
</dbReference>
<evidence type="ECO:0000313" key="8">
    <source>
        <dbReference type="Proteomes" id="UP000244896"/>
    </source>
</evidence>
<dbReference type="PANTHER" id="PTHR21392">
    <property type="entry name" value="TRNA-URIDINE AMINOCARBOXYPROPYLTRANSFERASE 2"/>
    <property type="match status" value="1"/>
</dbReference>
<organism evidence="7 8">
    <name type="scientific">Ereboglobus luteus</name>
    <dbReference type="NCBI Taxonomy" id="1796921"/>
    <lineage>
        <taxon>Bacteria</taxon>
        <taxon>Pseudomonadati</taxon>
        <taxon>Verrucomicrobiota</taxon>
        <taxon>Opitutia</taxon>
        <taxon>Opitutales</taxon>
        <taxon>Opitutaceae</taxon>
        <taxon>Ereboglobus</taxon>
    </lineage>
</organism>
<evidence type="ECO:0000256" key="5">
    <source>
        <dbReference type="ARBA" id="ARBA00034489"/>
    </source>
</evidence>
<keyword evidence="3" id="KW-0949">S-adenosyl-L-methionine</keyword>
<dbReference type="EMBL" id="CP023004">
    <property type="protein sequence ID" value="AWI08009.1"/>
    <property type="molecule type" value="Genomic_DNA"/>
</dbReference>
<dbReference type="RefSeq" id="WP_108823816.1">
    <property type="nucleotide sequence ID" value="NZ_CP023004.1"/>
</dbReference>
<dbReference type="Pfam" id="PF03942">
    <property type="entry name" value="DTW"/>
    <property type="match status" value="1"/>
</dbReference>
<dbReference type="AlphaFoldDB" id="A0A2U8DZH3"/>
<dbReference type="KEGG" id="elut:CKA38_00890"/>
<dbReference type="OrthoDB" id="193657at2"/>
<evidence type="ECO:0000256" key="1">
    <source>
        <dbReference type="ARBA" id="ARBA00012386"/>
    </source>
</evidence>
<proteinExistence type="inferred from homology"/>
<keyword evidence="8" id="KW-1185">Reference proteome</keyword>
<evidence type="ECO:0000256" key="2">
    <source>
        <dbReference type="ARBA" id="ARBA00022679"/>
    </source>
</evidence>
<evidence type="ECO:0000256" key="3">
    <source>
        <dbReference type="ARBA" id="ARBA00022691"/>
    </source>
</evidence>
<dbReference type="SMART" id="SM01144">
    <property type="entry name" value="DTW"/>
    <property type="match status" value="1"/>
</dbReference>
<sequence length="244" mass="26903">MARSVVLRGVPRCPHCQIAPRWCVCAESRAVALPFALDVLMHNSEVWKPTSTGNLIRRVVPASRRIVWHNQCLPRREDVVRDGGADALWILHPRGEALEDVLRDQREQPPPGAGALENLRVLLIDGTWAQANDMLRHVDGWGRKVRLPVSALRGESRYWLRAQHSAGHFSTIEALIALLNALGFASESDTIRGQFEMHVYAMLLARGHKTRAGQFLAGSPIGASMPELVRQLQAGSGRAGAIAK</sequence>
<keyword evidence="4" id="KW-0819">tRNA processing</keyword>
<keyword evidence="2" id="KW-0808">Transferase</keyword>
<reference evidence="7 8" key="1">
    <citation type="journal article" date="2018" name="Syst. Appl. Microbiol.">
        <title>Ereboglobus luteus gen. nov. sp. nov. from cockroach guts, and new insights into the oxygen relationship of the genera Opitutus and Didymococcus (Verrucomicrobia: Opitutaceae).</title>
        <authorList>
            <person name="Tegtmeier D."/>
            <person name="Belitz A."/>
            <person name="Radek R."/>
            <person name="Heimerl T."/>
            <person name="Brune A."/>
        </authorList>
    </citation>
    <scope>NUCLEOTIDE SEQUENCE [LARGE SCALE GENOMIC DNA]</scope>
    <source>
        <strain evidence="7 8">Ho45</strain>
    </source>
</reference>
<name>A0A2U8DZH3_9BACT</name>
<dbReference type="PANTHER" id="PTHR21392:SF0">
    <property type="entry name" value="TRNA-URIDINE AMINOCARBOXYPROPYLTRANSFERASE 2"/>
    <property type="match status" value="1"/>
</dbReference>
<dbReference type="Proteomes" id="UP000244896">
    <property type="component" value="Chromosome"/>
</dbReference>
<evidence type="ECO:0000256" key="4">
    <source>
        <dbReference type="ARBA" id="ARBA00022694"/>
    </source>
</evidence>
<protein>
    <recommendedName>
        <fullName evidence="1">tRNA-uridine aminocarboxypropyltransferase</fullName>
        <ecNumber evidence="1">2.5.1.25</ecNumber>
    </recommendedName>
</protein>
<comment type="similarity">
    <text evidence="5">Belongs to the TDD superfamily. DTWD2 family.</text>
</comment>
<dbReference type="GO" id="GO:0016432">
    <property type="term" value="F:tRNA-uridine aminocarboxypropyltransferase activity"/>
    <property type="evidence" value="ECO:0007669"/>
    <property type="project" value="UniProtKB-EC"/>
</dbReference>
<evidence type="ECO:0000259" key="6">
    <source>
        <dbReference type="SMART" id="SM01144"/>
    </source>
</evidence>